<feature type="region of interest" description="Disordered" evidence="11">
    <location>
        <begin position="1"/>
        <end position="32"/>
    </location>
</feature>
<evidence type="ECO:0000256" key="12">
    <source>
        <dbReference type="SAM" id="Phobius"/>
    </source>
</evidence>
<dbReference type="Gene3D" id="1.10.490.30">
    <property type="entry name" value="Colicin"/>
    <property type="match status" value="1"/>
</dbReference>
<sequence length="420" mass="44517">MGEKNIIVDRGIPPSGSSGGGGRGGSSTGGITIPLGVNGEPSQHALNVAALMNGAVLEAVLEGQGWPSPDAYYDLGVDMWGMLPYQIVEMRNELSDSYLRKERNLPASLNAELAAAEAAAGSTAALPDSKKAERSIGIIKSMMAARDQQIAFNRGRLATEQGGRFDDRDIKELIDELRKLDEYDVPAALDVELSLYTAALALYVDLKAQEQLREKLDAQEKALRDAREKEFYKDAATYASDIGKEISSRYGERVSQAARDLQKDISGKRVRSYQDALKTFEKMSSNPGWKLNAKDAAAVSQALRALDKATLGDNMTRLGKAFGVTGGVIQAQGLVDAAATGFQTGEWKPFLLEMESAVVGKIAGSAAGAMLGITLGLLGVTLAGSAALIVGGVLVGLASSYFDPEKVDQINNWVLDAVGA</sequence>
<dbReference type="PROSITE" id="PS00276">
    <property type="entry name" value="CHANNEL_COLICIN"/>
    <property type="match status" value="1"/>
</dbReference>
<feature type="compositionally biased region" description="Gly residues" evidence="11">
    <location>
        <begin position="17"/>
        <end position="28"/>
    </location>
</feature>
<dbReference type="EMBL" id="JAZDCT010000014">
    <property type="protein sequence ID" value="MEE1888481.1"/>
    <property type="molecule type" value="Genomic_DNA"/>
</dbReference>
<reference evidence="14" key="1">
    <citation type="submission" date="2024-01" db="EMBL/GenBank/DDBJ databases">
        <title>Unpublished Manusciprt.</title>
        <authorList>
            <person name="Duman M."/>
            <person name="Valdes E.G."/>
            <person name="Ajmi N."/>
            <person name="Altun S."/>
            <person name="Saticioglu I.B."/>
        </authorList>
    </citation>
    <scope>NUCLEOTIDE SEQUENCE</scope>
    <source>
        <strain evidence="14">137P</strain>
    </source>
</reference>
<evidence type="ECO:0000256" key="7">
    <source>
        <dbReference type="ARBA" id="ARBA00022989"/>
    </source>
</evidence>
<name>A0ABU7HCZ9_9PSED</name>
<proteinExistence type="inferred from homology"/>
<evidence type="ECO:0000256" key="3">
    <source>
        <dbReference type="ARBA" id="ARBA00004370"/>
    </source>
</evidence>
<organism evidence="14 15">
    <name type="scientific">Pseudomonas carassii</name>
    <dbReference type="NCBI Taxonomy" id="3115855"/>
    <lineage>
        <taxon>Bacteria</taxon>
        <taxon>Pseudomonadati</taxon>
        <taxon>Pseudomonadota</taxon>
        <taxon>Gammaproteobacteria</taxon>
        <taxon>Pseudomonadales</taxon>
        <taxon>Pseudomonadaceae</taxon>
        <taxon>Pseudomonas</taxon>
    </lineage>
</organism>
<evidence type="ECO:0000256" key="9">
    <source>
        <dbReference type="ARBA" id="ARBA00023048"/>
    </source>
</evidence>
<accession>A0ABU7HCZ9</accession>
<evidence type="ECO:0000256" key="10">
    <source>
        <dbReference type="ARBA" id="ARBA00023136"/>
    </source>
</evidence>
<evidence type="ECO:0000256" key="4">
    <source>
        <dbReference type="ARBA" id="ARBA00007595"/>
    </source>
</evidence>
<keyword evidence="7 12" id="KW-1133">Transmembrane helix</keyword>
<evidence type="ECO:0000256" key="2">
    <source>
        <dbReference type="ARBA" id="ARBA00003197"/>
    </source>
</evidence>
<evidence type="ECO:0000313" key="14">
    <source>
        <dbReference type="EMBL" id="MEE1888481.1"/>
    </source>
</evidence>
<dbReference type="InterPro" id="IPR038283">
    <property type="entry name" value="Channel_colicin_C_sf"/>
</dbReference>
<dbReference type="PRINTS" id="PR00280">
    <property type="entry name" value="CHANLCOLICIN"/>
</dbReference>
<comment type="function">
    <text evidence="2">Colicins are polypeptide toxins produced by and active against E.coli and closely related bacteria.</text>
</comment>
<evidence type="ECO:0000256" key="11">
    <source>
        <dbReference type="SAM" id="MobiDB-lite"/>
    </source>
</evidence>
<dbReference type="InterPro" id="IPR000293">
    <property type="entry name" value="Channel_colicin_C"/>
</dbReference>
<dbReference type="RefSeq" id="WP_330103928.1">
    <property type="nucleotide sequence ID" value="NZ_JAZDCT010000014.1"/>
</dbReference>
<evidence type="ECO:0000256" key="1">
    <source>
        <dbReference type="ARBA" id="ARBA00002178"/>
    </source>
</evidence>
<dbReference type="SUPFAM" id="SSF56837">
    <property type="entry name" value="Colicin"/>
    <property type="match status" value="1"/>
</dbReference>
<comment type="function">
    <text evidence="1">This colicin is a channel-forming colicin. This class of transmembrane toxins depolarize the cytoplasmic membrane, leading to dissipation of cellular energy.</text>
</comment>
<evidence type="ECO:0000313" key="15">
    <source>
        <dbReference type="Proteomes" id="UP001354227"/>
    </source>
</evidence>
<keyword evidence="15" id="KW-1185">Reference proteome</keyword>
<comment type="caution">
    <text evidence="14">The sequence shown here is derived from an EMBL/GenBank/DDBJ whole genome shotgun (WGS) entry which is preliminary data.</text>
</comment>
<keyword evidence="9" id="KW-0078">Bacteriocin</keyword>
<protein>
    <submittedName>
        <fullName evidence="14">Colicin-like pore-forming protein</fullName>
    </submittedName>
</protein>
<feature type="transmembrane region" description="Helical" evidence="12">
    <location>
        <begin position="369"/>
        <end position="397"/>
    </location>
</feature>
<evidence type="ECO:0000256" key="8">
    <source>
        <dbReference type="ARBA" id="ARBA00023022"/>
    </source>
</evidence>
<dbReference type="Proteomes" id="UP001354227">
    <property type="component" value="Unassembled WGS sequence"/>
</dbReference>
<keyword evidence="5" id="KW-0929">Antimicrobial</keyword>
<evidence type="ECO:0000256" key="5">
    <source>
        <dbReference type="ARBA" id="ARBA00022529"/>
    </source>
</evidence>
<comment type="subcellular location">
    <subcellularLocation>
        <location evidence="3">Membrane</location>
    </subcellularLocation>
</comment>
<evidence type="ECO:0000259" key="13">
    <source>
        <dbReference type="PROSITE" id="PS00276"/>
    </source>
</evidence>
<dbReference type="Pfam" id="PF01024">
    <property type="entry name" value="Colicin"/>
    <property type="match status" value="1"/>
</dbReference>
<evidence type="ECO:0000256" key="6">
    <source>
        <dbReference type="ARBA" id="ARBA00022692"/>
    </source>
</evidence>
<keyword evidence="6 12" id="KW-0812">Transmembrane</keyword>
<feature type="domain" description="Channel forming colicins" evidence="13">
    <location>
        <begin position="344"/>
        <end position="355"/>
    </location>
</feature>
<comment type="similarity">
    <text evidence="4">Belongs to the channel forming colicin family.</text>
</comment>
<keyword evidence="10 12" id="KW-0472">Membrane</keyword>
<gene>
    <name evidence="14" type="ORF">V0R62_12540</name>
</gene>
<keyword evidence="8" id="KW-0044">Antibiotic</keyword>